<dbReference type="Gene3D" id="3.40.930.10">
    <property type="entry name" value="Mannitol-specific EII, Chain A"/>
    <property type="match status" value="1"/>
</dbReference>
<dbReference type="Gene3D" id="3.40.50.2300">
    <property type="match status" value="1"/>
</dbReference>
<dbReference type="Proteomes" id="UP000298653">
    <property type="component" value="Chromosome"/>
</dbReference>
<dbReference type="PROSITE" id="PS51094">
    <property type="entry name" value="PTS_EIIA_TYPE_2"/>
    <property type="match status" value="1"/>
</dbReference>
<dbReference type="InterPro" id="IPR013196">
    <property type="entry name" value="HTH_11"/>
</dbReference>
<keyword evidence="2" id="KW-0804">Transcription</keyword>
<evidence type="ECO:0000259" key="5">
    <source>
        <dbReference type="PROSITE" id="PS51372"/>
    </source>
</evidence>
<feature type="domain" description="PRD" evidence="5">
    <location>
        <begin position="286"/>
        <end position="391"/>
    </location>
</feature>
<evidence type="ECO:0000256" key="1">
    <source>
        <dbReference type="ARBA" id="ARBA00023015"/>
    </source>
</evidence>
<dbReference type="Gene3D" id="1.10.10.10">
    <property type="entry name" value="Winged helix-like DNA-binding domain superfamily/Winged helix DNA-binding domain"/>
    <property type="match status" value="2"/>
</dbReference>
<evidence type="ECO:0000313" key="6">
    <source>
        <dbReference type="EMBL" id="QCP36055.1"/>
    </source>
</evidence>
<feature type="domain" description="PTS EIIA type-2" evidence="3">
    <location>
        <begin position="538"/>
        <end position="680"/>
    </location>
</feature>
<keyword evidence="7" id="KW-1185">Reference proteome</keyword>
<dbReference type="InterPro" id="IPR016152">
    <property type="entry name" value="PTrfase/Anion_transptr"/>
</dbReference>
<proteinExistence type="predicted"/>
<name>A0A4P8IGV4_9FIRM</name>
<dbReference type="InterPro" id="IPR013011">
    <property type="entry name" value="PTS_EIIB_2"/>
</dbReference>
<evidence type="ECO:0000313" key="7">
    <source>
        <dbReference type="Proteomes" id="UP000298653"/>
    </source>
</evidence>
<gene>
    <name evidence="6" type="ORF">AR1Y2_2601</name>
</gene>
<keyword evidence="1" id="KW-0805">Transcription regulation</keyword>
<evidence type="ECO:0000256" key="2">
    <source>
        <dbReference type="ARBA" id="ARBA00023163"/>
    </source>
</evidence>
<dbReference type="PANTHER" id="PTHR30185:SF18">
    <property type="entry name" value="TRANSCRIPTIONAL REGULATOR MTLR"/>
    <property type="match status" value="1"/>
</dbReference>
<organism evidence="6 7">
    <name type="scientific">Anaerostipes rhamnosivorans</name>
    <dbReference type="NCBI Taxonomy" id="1229621"/>
    <lineage>
        <taxon>Bacteria</taxon>
        <taxon>Bacillati</taxon>
        <taxon>Bacillota</taxon>
        <taxon>Clostridia</taxon>
        <taxon>Lachnospirales</taxon>
        <taxon>Lachnospiraceae</taxon>
        <taxon>Anaerostipes</taxon>
    </lineage>
</organism>
<dbReference type="AlphaFoldDB" id="A0A4P8IGV4"/>
<accession>A0A4P8IGV4</accession>
<protein>
    <submittedName>
        <fullName evidence="6">PTS system, IIA component</fullName>
    </submittedName>
</protein>
<dbReference type="InterPro" id="IPR011608">
    <property type="entry name" value="PRD"/>
</dbReference>
<dbReference type="CDD" id="cd05568">
    <property type="entry name" value="PTS_IIB_bgl_like"/>
    <property type="match status" value="1"/>
</dbReference>
<evidence type="ECO:0000259" key="4">
    <source>
        <dbReference type="PROSITE" id="PS51099"/>
    </source>
</evidence>
<dbReference type="Pfam" id="PF08279">
    <property type="entry name" value="HTH_11"/>
    <property type="match status" value="1"/>
</dbReference>
<reference evidence="6 7" key="1">
    <citation type="submission" date="2019-05" db="EMBL/GenBank/DDBJ databases">
        <title>Complete genome sequencing of Anaerostipes rhamnosivorans.</title>
        <authorList>
            <person name="Bui T.P.N."/>
            <person name="de Vos W.M."/>
        </authorList>
    </citation>
    <scope>NUCLEOTIDE SEQUENCE [LARGE SCALE GENOMIC DNA]</scope>
    <source>
        <strain evidence="6 7">1y2</strain>
    </source>
</reference>
<dbReference type="InterPro" id="IPR050661">
    <property type="entry name" value="BglG_antiterminators"/>
</dbReference>
<dbReference type="EMBL" id="CP040058">
    <property type="protein sequence ID" value="QCP36055.1"/>
    <property type="molecule type" value="Genomic_DNA"/>
</dbReference>
<feature type="domain" description="PTS EIIB type-2" evidence="4">
    <location>
        <begin position="395"/>
        <end position="486"/>
    </location>
</feature>
<evidence type="ECO:0000259" key="3">
    <source>
        <dbReference type="PROSITE" id="PS51094"/>
    </source>
</evidence>
<dbReference type="PANTHER" id="PTHR30185">
    <property type="entry name" value="CRYPTIC BETA-GLUCOSIDE BGL OPERON ANTITERMINATOR"/>
    <property type="match status" value="1"/>
</dbReference>
<dbReference type="PROSITE" id="PS51372">
    <property type="entry name" value="PRD_2"/>
    <property type="match status" value="1"/>
</dbReference>
<dbReference type="Pfam" id="PF00359">
    <property type="entry name" value="PTS_EIIA_2"/>
    <property type="match status" value="1"/>
</dbReference>
<dbReference type="InterPro" id="IPR036388">
    <property type="entry name" value="WH-like_DNA-bd_sf"/>
</dbReference>
<dbReference type="GO" id="GO:0009401">
    <property type="term" value="P:phosphoenolpyruvate-dependent sugar phosphotransferase system"/>
    <property type="evidence" value="ECO:0007669"/>
    <property type="project" value="InterPro"/>
</dbReference>
<dbReference type="GO" id="GO:0008982">
    <property type="term" value="F:protein-N(PI)-phosphohistidine-sugar phosphotransferase activity"/>
    <property type="evidence" value="ECO:0007669"/>
    <property type="project" value="InterPro"/>
</dbReference>
<dbReference type="GO" id="GO:0006355">
    <property type="term" value="P:regulation of DNA-templated transcription"/>
    <property type="evidence" value="ECO:0007669"/>
    <property type="project" value="InterPro"/>
</dbReference>
<dbReference type="RefSeq" id="WP_175403645.1">
    <property type="nucleotide sequence ID" value="NZ_CP040058.1"/>
</dbReference>
<dbReference type="InterPro" id="IPR002178">
    <property type="entry name" value="PTS_EIIA_type-2_dom"/>
</dbReference>
<dbReference type="SUPFAM" id="SSF55804">
    <property type="entry name" value="Phoshotransferase/anion transport protein"/>
    <property type="match status" value="1"/>
</dbReference>
<dbReference type="KEGG" id="arf:AR1Y2_2601"/>
<sequence length="681" mass="79366">MRKRSVEIIQKFILNTDKVWTVKELALEYKITKKTLRNDIGEINQFLHSIPVSDITVSEGGALIKQEDFDEALVEEHLYNMDIYLYKLSNQERQIYIMMILAVSQHHITMQNFAEELYVSRITIVKDIEQIKEKFMELETNLVIDPGKGMCLKCDDQKRIEILISLFREIAIDIKHNGYFQRMVMKRMEIRYSLSAIFSYMQEYMQVCSLVFMEDVFYDIVLYLFVIFNFGRKEGTVISKKAVLSGIDHLILYVGAMLHIQVTLEMLENFRSYIKRHHLYSFVKTVDEIELYKIIMHFVEIIDQRLQLGLGDDTKLLDSLLMHIKNRKDWGSYEVELPKEYDSFINYELLQQAVNQNAWILERYLTYKLSENMKKSIVIHICVSIIRNRRYMPRLSVVIVCPGSMATGKYLEAQIKNYFDFKVIGVLAAEEVPEELEAKDKKVDFIISTVSIKSKKYPVIKVHAFLKMSDMNLIQQMALQKQKVQQDVMNPKSELLKSMIQDIIDDKKLADLLCRKVSEVIKDYRNTVLLVQENALGDLLEEAYIQICNREMTWKQAIYKAAEPLERAGFIESEYIRKSVEHVEEYGDYIVVSKGVALAHANKNYGANKDCLSLLVSEKGITFTETEDKIHLLFCFASKGENEYLELLKSIVLIGKTDGKVDEICSKKTVGEIYREVVYCT</sequence>
<dbReference type="PROSITE" id="PS51099">
    <property type="entry name" value="PTS_EIIB_TYPE_2"/>
    <property type="match status" value="1"/>
</dbReference>